<dbReference type="Proteomes" id="UP000317043">
    <property type="component" value="Unassembled WGS sequence"/>
</dbReference>
<keyword evidence="3" id="KW-1185">Reference proteome</keyword>
<feature type="region of interest" description="Disordered" evidence="1">
    <location>
        <begin position="163"/>
        <end position="204"/>
    </location>
</feature>
<evidence type="ECO:0000256" key="1">
    <source>
        <dbReference type="SAM" id="MobiDB-lite"/>
    </source>
</evidence>
<feature type="compositionally biased region" description="Polar residues" evidence="1">
    <location>
        <begin position="7"/>
        <end position="29"/>
    </location>
</feature>
<reference evidence="2 3" key="1">
    <citation type="submission" date="2019-06" db="EMBL/GenBank/DDBJ databases">
        <title>Sequencing the genomes of 1000 actinobacteria strains.</title>
        <authorList>
            <person name="Klenk H.-P."/>
        </authorList>
    </citation>
    <scope>NUCLEOTIDE SEQUENCE [LARGE SCALE GENOMIC DNA]</scope>
    <source>
        <strain evidence="2 3">DSM 45928</strain>
    </source>
</reference>
<feature type="region of interest" description="Disordered" evidence="1">
    <location>
        <begin position="1"/>
        <end position="144"/>
    </location>
</feature>
<organism evidence="2 3">
    <name type="scientific">Stackebrandtia endophytica</name>
    <dbReference type="NCBI Taxonomy" id="1496996"/>
    <lineage>
        <taxon>Bacteria</taxon>
        <taxon>Bacillati</taxon>
        <taxon>Actinomycetota</taxon>
        <taxon>Actinomycetes</taxon>
        <taxon>Glycomycetales</taxon>
        <taxon>Glycomycetaceae</taxon>
        <taxon>Stackebrandtia</taxon>
    </lineage>
</organism>
<gene>
    <name evidence="2" type="ORF">FB566_1339</name>
</gene>
<feature type="compositionally biased region" description="Basic and acidic residues" evidence="1">
    <location>
        <begin position="194"/>
        <end position="204"/>
    </location>
</feature>
<dbReference type="EMBL" id="VFOW01000001">
    <property type="protein sequence ID" value="TQL75824.1"/>
    <property type="molecule type" value="Genomic_DNA"/>
</dbReference>
<dbReference type="AlphaFoldDB" id="A0A543ATA6"/>
<accession>A0A543ATA6</accession>
<comment type="caution">
    <text evidence="2">The sequence shown here is derived from an EMBL/GenBank/DDBJ whole genome shotgun (WGS) entry which is preliminary data.</text>
</comment>
<evidence type="ECO:0000313" key="3">
    <source>
        <dbReference type="Proteomes" id="UP000317043"/>
    </source>
</evidence>
<protein>
    <submittedName>
        <fullName evidence="2">Uncharacterized protein</fullName>
    </submittedName>
</protein>
<evidence type="ECO:0000313" key="2">
    <source>
        <dbReference type="EMBL" id="TQL75824.1"/>
    </source>
</evidence>
<dbReference type="InParanoid" id="A0A543ATA6"/>
<name>A0A543ATA6_9ACTN</name>
<proteinExistence type="predicted"/>
<sequence length="204" mass="22015">MWKTHSEPPNATGTLSQCVPPQKTTALSPPTSPAGRVWTTDDHASAHGNTRTSRDRCPQYICPPVGTPPTEPRITPTAADFDPSATPRGARPSDAQPPVQALASQDTGFRRPRAPHHTPNQERARSDTCSARRRRAPPTGLVGKPGCDAAMCASERCATPVQALASQDTGFRRPRFRQTTPQTKNAPGQTRAAQDADGRRLRAW</sequence>